<protein>
    <submittedName>
        <fullName evidence="1">Uncharacterized protein</fullName>
    </submittedName>
</protein>
<keyword evidence="2" id="KW-1185">Reference proteome</keyword>
<dbReference type="Proteomes" id="UP000249091">
    <property type="component" value="Chromosome 1"/>
</dbReference>
<dbReference type="STRING" id="1219011.GCA_001895045_01598"/>
<reference evidence="1 2" key="1">
    <citation type="submission" date="2018-06" db="EMBL/GenBank/DDBJ databases">
        <authorList>
            <consortium name="Pathogen Informatics"/>
            <person name="Doyle S."/>
        </authorList>
    </citation>
    <scope>NUCLEOTIDE SEQUENCE [LARGE SCALE GENOMIC DNA]</scope>
    <source>
        <strain evidence="1 2">NCTC10994</strain>
    </source>
</reference>
<evidence type="ECO:0000313" key="2">
    <source>
        <dbReference type="Proteomes" id="UP000249091"/>
    </source>
</evidence>
<name>A0A2X4UTB1_9NOCA</name>
<dbReference type="AlphaFoldDB" id="A0A2X4UTB1"/>
<organism evidence="1 2">
    <name type="scientific">Rhodococcus coprophilus</name>
    <dbReference type="NCBI Taxonomy" id="38310"/>
    <lineage>
        <taxon>Bacteria</taxon>
        <taxon>Bacillati</taxon>
        <taxon>Actinomycetota</taxon>
        <taxon>Actinomycetes</taxon>
        <taxon>Mycobacteriales</taxon>
        <taxon>Nocardiaceae</taxon>
        <taxon>Rhodococcus</taxon>
    </lineage>
</organism>
<accession>A0A2X4UTB1</accession>
<dbReference type="KEGG" id="rcr:NCTC10994_03809"/>
<proteinExistence type="predicted"/>
<sequence length="178" mass="19874">MGMALTESDRRLIGSSLLFLASQANMGRVLGPTALTVGTIQATFSADKYRKILDNLGPDEISRYRRHYYWDMVHPLTFAIALRDGARALDHHRPLAPRTRRLLAAAPVIAAAGDYAENITGLYLLDHRNRIDDTTVRAATTISLTKWVLALGCLGYLTQGFLRVWGRAGLRRVRGNRR</sequence>
<evidence type="ECO:0000313" key="1">
    <source>
        <dbReference type="EMBL" id="SQI37892.1"/>
    </source>
</evidence>
<gene>
    <name evidence="1" type="ORF">NCTC10994_03809</name>
</gene>
<dbReference type="EMBL" id="LS483468">
    <property type="protein sequence ID" value="SQI37892.1"/>
    <property type="molecule type" value="Genomic_DNA"/>
</dbReference>